<feature type="region of interest" description="Disordered" evidence="1">
    <location>
        <begin position="345"/>
        <end position="389"/>
    </location>
</feature>
<dbReference type="PANTHER" id="PTHR21666:SF270">
    <property type="entry name" value="MUREIN HYDROLASE ACTIVATOR ENVC"/>
    <property type="match status" value="1"/>
</dbReference>
<evidence type="ECO:0000313" key="3">
    <source>
        <dbReference type="EMBL" id="RKN30994.1"/>
    </source>
</evidence>
<feature type="domain" description="M23ase beta-sheet core" evidence="2">
    <location>
        <begin position="257"/>
        <end position="366"/>
    </location>
</feature>
<dbReference type="Pfam" id="PF01551">
    <property type="entry name" value="Peptidase_M23"/>
    <property type="match status" value="1"/>
</dbReference>
<dbReference type="GO" id="GO:0004222">
    <property type="term" value="F:metalloendopeptidase activity"/>
    <property type="evidence" value="ECO:0007669"/>
    <property type="project" value="TreeGrafter"/>
</dbReference>
<organism evidence="3 4">
    <name type="scientific">Micromonospora musae</name>
    <dbReference type="NCBI Taxonomy" id="1894970"/>
    <lineage>
        <taxon>Bacteria</taxon>
        <taxon>Bacillati</taxon>
        <taxon>Actinomycetota</taxon>
        <taxon>Actinomycetes</taxon>
        <taxon>Micromonosporales</taxon>
        <taxon>Micromonosporaceae</taxon>
        <taxon>Micromonospora</taxon>
    </lineage>
</organism>
<dbReference type="InterPro" id="IPR050570">
    <property type="entry name" value="Cell_wall_metabolism_enzyme"/>
</dbReference>
<dbReference type="InterPro" id="IPR011055">
    <property type="entry name" value="Dup_hybrid_motif"/>
</dbReference>
<name>A0A3A9YAF6_9ACTN</name>
<dbReference type="InterPro" id="IPR016047">
    <property type="entry name" value="M23ase_b-sheet_dom"/>
</dbReference>
<reference evidence="3 4" key="1">
    <citation type="submission" date="2018-09" db="EMBL/GenBank/DDBJ databases">
        <title>Micromonospora sp. nov. MS1-9, isolated from a root of Musa sp.</title>
        <authorList>
            <person name="Kuncharoen N."/>
            <person name="Kudo T."/>
            <person name="Ohkuma M."/>
            <person name="Yuki M."/>
            <person name="Tanasupawat S."/>
        </authorList>
    </citation>
    <scope>NUCLEOTIDE SEQUENCE [LARGE SCALE GENOMIC DNA]</scope>
    <source>
        <strain evidence="3 4">MS1-9</strain>
    </source>
</reference>
<dbReference type="PANTHER" id="PTHR21666">
    <property type="entry name" value="PEPTIDASE-RELATED"/>
    <property type="match status" value="1"/>
</dbReference>
<feature type="compositionally biased region" description="Basic and acidic residues" evidence="1">
    <location>
        <begin position="356"/>
        <end position="368"/>
    </location>
</feature>
<gene>
    <name evidence="3" type="ORF">D7044_17095</name>
</gene>
<proteinExistence type="predicted"/>
<dbReference type="Proteomes" id="UP000275865">
    <property type="component" value="Unassembled WGS sequence"/>
</dbReference>
<dbReference type="AlphaFoldDB" id="A0A3A9YAF6"/>
<dbReference type="SUPFAM" id="SSF51261">
    <property type="entry name" value="Duplicated hybrid motif"/>
    <property type="match status" value="1"/>
</dbReference>
<dbReference type="CDD" id="cd12797">
    <property type="entry name" value="M23_peptidase"/>
    <property type="match status" value="1"/>
</dbReference>
<protein>
    <submittedName>
        <fullName evidence="3">M23 family metallopeptidase</fullName>
    </submittedName>
</protein>
<dbReference type="EMBL" id="RAZT01000008">
    <property type="protein sequence ID" value="RKN30994.1"/>
    <property type="molecule type" value="Genomic_DNA"/>
</dbReference>
<comment type="caution">
    <text evidence="3">The sequence shown here is derived from an EMBL/GenBank/DDBJ whole genome shotgun (WGS) entry which is preliminary data.</text>
</comment>
<dbReference type="RefSeq" id="WP_120689510.1">
    <property type="nucleotide sequence ID" value="NZ_RAZT01000008.1"/>
</dbReference>
<evidence type="ECO:0000313" key="4">
    <source>
        <dbReference type="Proteomes" id="UP000275865"/>
    </source>
</evidence>
<evidence type="ECO:0000256" key="1">
    <source>
        <dbReference type="SAM" id="MobiDB-lite"/>
    </source>
</evidence>
<evidence type="ECO:0000259" key="2">
    <source>
        <dbReference type="Pfam" id="PF01551"/>
    </source>
</evidence>
<accession>A0A3A9YAF6</accession>
<sequence length="389" mass="41157">MSDEKPPRRRRLPLRALAAASTVALALLCCTGGTAAFFLTELGGDSAEQMTPMSVECTGDFQVNVSGKMPRMADYGDSQLRNAARIIGTGQQMKVPPRGWVVAVATAMQESGLRNLANRTVQDSRDLPNEGVGADHDSVGLFQQRASWGSTRQRMTPEYAAKKFYEKLVAIRGWEQLPLTVAAQRVQVSAFPDAYAKHETLAAQIVDALAGGAARTALLSGREVCDAASGKEVAASGWTAPIVGRVGSGYRTSQRPGHDGVDIAARKGTAIHSAASGRVLVSKCDPDNSGRESCDVDGYPGKGGCGWFVDILHSGGIITRYCHMVTRPQVQEGQRVAAGEVIGKVGSSGNSSGPHLHFEVHEDGDRSSRGATDPVPFMRSRGAPLKAGK</sequence>
<dbReference type="Gene3D" id="2.70.70.10">
    <property type="entry name" value="Glucose Permease (Domain IIA)"/>
    <property type="match status" value="1"/>
</dbReference>